<name>A0AAX1JFS5_9MYCO</name>
<protein>
    <recommendedName>
        <fullName evidence="4">Lipoprotein</fullName>
    </recommendedName>
</protein>
<dbReference type="KEGG" id="mku:I2456_08215"/>
<dbReference type="EMBL" id="CP065047">
    <property type="protein sequence ID" value="QPI39430.1"/>
    <property type="molecule type" value="Genomic_DNA"/>
</dbReference>
<gene>
    <name evidence="2" type="ORF">I2456_08215</name>
</gene>
<evidence type="ECO:0000313" key="3">
    <source>
        <dbReference type="Proteomes" id="UP000663583"/>
    </source>
</evidence>
<accession>A0AAX1JFS5</accession>
<keyword evidence="1" id="KW-0732">Signal</keyword>
<organism evidence="2 3">
    <name type="scientific">Mycobacterium kubicae</name>
    <dbReference type="NCBI Taxonomy" id="120959"/>
    <lineage>
        <taxon>Bacteria</taxon>
        <taxon>Bacillati</taxon>
        <taxon>Actinomycetota</taxon>
        <taxon>Actinomycetes</taxon>
        <taxon>Mycobacteriales</taxon>
        <taxon>Mycobacteriaceae</taxon>
        <taxon>Mycobacterium</taxon>
        <taxon>Mycobacterium simiae complex</taxon>
    </lineage>
</organism>
<reference evidence="2" key="1">
    <citation type="submission" date="2020-11" db="EMBL/GenBank/DDBJ databases">
        <title>Intraspecies plasmid and genomic variation of Mycobacterium kubicae revealed by the complete genome sequences of two clinical isolates.</title>
        <authorList>
            <person name="Hendrix J.R."/>
            <person name="Epperson L.E."/>
            <person name="Honda J.R."/>
            <person name="Strong M."/>
        </authorList>
    </citation>
    <scope>NUCLEOTIDE SEQUENCE</scope>
    <source>
        <strain evidence="2">JCM 13573</strain>
    </source>
</reference>
<evidence type="ECO:0008006" key="4">
    <source>
        <dbReference type="Google" id="ProtNLM"/>
    </source>
</evidence>
<feature type="signal peptide" evidence="1">
    <location>
        <begin position="1"/>
        <end position="26"/>
    </location>
</feature>
<proteinExistence type="predicted"/>
<sequence length="48" mass="4833">MSAKKASRAVRIVVAAAATTAAVLSAGCAQQMPAPNPIPDDPGNNQDR</sequence>
<feature type="chain" id="PRO_5043779794" description="Lipoprotein" evidence="1">
    <location>
        <begin position="27"/>
        <end position="48"/>
    </location>
</feature>
<dbReference type="PROSITE" id="PS51257">
    <property type="entry name" value="PROKAR_LIPOPROTEIN"/>
    <property type="match status" value="1"/>
</dbReference>
<evidence type="ECO:0000313" key="2">
    <source>
        <dbReference type="EMBL" id="QPI39430.1"/>
    </source>
</evidence>
<evidence type="ECO:0000256" key="1">
    <source>
        <dbReference type="SAM" id="SignalP"/>
    </source>
</evidence>
<dbReference type="RefSeq" id="WP_163703814.1">
    <property type="nucleotide sequence ID" value="NZ_BLKU01000003.1"/>
</dbReference>
<dbReference type="AlphaFoldDB" id="A0AAX1JFS5"/>
<dbReference type="Proteomes" id="UP000663583">
    <property type="component" value="Chromosome"/>
</dbReference>